<organism evidence="6 7">
    <name type="scientific">Diutina rugosa</name>
    <name type="common">Yeast</name>
    <name type="synonym">Candida rugosa</name>
    <dbReference type="NCBI Taxonomy" id="5481"/>
    <lineage>
        <taxon>Eukaryota</taxon>
        <taxon>Fungi</taxon>
        <taxon>Dikarya</taxon>
        <taxon>Ascomycota</taxon>
        <taxon>Saccharomycotina</taxon>
        <taxon>Pichiomycetes</taxon>
        <taxon>Debaryomycetaceae</taxon>
        <taxon>Diutina</taxon>
    </lineage>
</organism>
<evidence type="ECO:0000313" key="7">
    <source>
        <dbReference type="Proteomes" id="UP000449547"/>
    </source>
</evidence>
<accession>A0A642UG92</accession>
<dbReference type="Gene3D" id="2.40.50.1040">
    <property type="match status" value="1"/>
</dbReference>
<dbReference type="GO" id="GO:0000781">
    <property type="term" value="C:chromosome, telomeric region"/>
    <property type="evidence" value="ECO:0007669"/>
    <property type="project" value="UniProtKB-SubCell"/>
</dbReference>
<protein>
    <recommendedName>
        <fullName evidence="5">CST complex subunit Stn1 N-terminal domain-containing protein</fullName>
    </recommendedName>
</protein>
<feature type="domain" description="CST complex subunit Stn1 N-terminal" evidence="5">
    <location>
        <begin position="47"/>
        <end position="195"/>
    </location>
</feature>
<keyword evidence="7" id="KW-1185">Reference proteome</keyword>
<name>A0A642UG92_DIURU</name>
<proteinExistence type="predicted"/>
<feature type="compositionally biased region" description="Low complexity" evidence="4">
    <location>
        <begin position="241"/>
        <end position="257"/>
    </location>
</feature>
<comment type="subcellular location">
    <subcellularLocation>
        <location evidence="1">Chromosome</location>
        <location evidence="1">Telomere</location>
    </subcellularLocation>
</comment>
<dbReference type="GeneID" id="54783366"/>
<evidence type="ECO:0000256" key="1">
    <source>
        <dbReference type="ARBA" id="ARBA00004574"/>
    </source>
</evidence>
<evidence type="ECO:0000256" key="3">
    <source>
        <dbReference type="ARBA" id="ARBA00022895"/>
    </source>
</evidence>
<keyword evidence="2" id="KW-0158">Chromosome</keyword>
<dbReference type="RefSeq" id="XP_034010479.1">
    <property type="nucleotide sequence ID" value="XM_034157619.1"/>
</dbReference>
<dbReference type="AlphaFoldDB" id="A0A642UG92"/>
<dbReference type="Proteomes" id="UP000449547">
    <property type="component" value="Unassembled WGS sequence"/>
</dbReference>
<keyword evidence="3" id="KW-0779">Telomere</keyword>
<reference evidence="6 7" key="1">
    <citation type="submission" date="2019-07" db="EMBL/GenBank/DDBJ databases">
        <title>Genome assembly of two rare yeast pathogens: Diutina rugosa and Trichomonascus ciferrii.</title>
        <authorList>
            <person name="Mixao V."/>
            <person name="Saus E."/>
            <person name="Hansen A."/>
            <person name="Lass-Flor C."/>
            <person name="Gabaldon T."/>
        </authorList>
    </citation>
    <scope>NUCLEOTIDE SEQUENCE [LARGE SCALE GENOMIC DNA]</scope>
    <source>
        <strain evidence="6 7">CBS 613</strain>
    </source>
</reference>
<dbReference type="VEuPathDB" id="FungiDB:DIURU_004715"/>
<dbReference type="Pfam" id="PF10451">
    <property type="entry name" value="Stn1"/>
    <property type="match status" value="1"/>
</dbReference>
<evidence type="ECO:0000256" key="4">
    <source>
        <dbReference type="SAM" id="MobiDB-lite"/>
    </source>
</evidence>
<dbReference type="OrthoDB" id="77828at2759"/>
<evidence type="ECO:0000256" key="2">
    <source>
        <dbReference type="ARBA" id="ARBA00022454"/>
    </source>
</evidence>
<dbReference type="EMBL" id="SWFT01000147">
    <property type="protein sequence ID" value="KAA8898335.1"/>
    <property type="molecule type" value="Genomic_DNA"/>
</dbReference>
<gene>
    <name evidence="6" type="ORF">DIURU_004715</name>
</gene>
<dbReference type="InterPro" id="IPR018856">
    <property type="entry name" value="Stn1_N"/>
</dbReference>
<sequence>MLDMAPGENHIFRRIGDVVYYGYRCFHNSPYYKRFCPVLGVDLNDTKWVKNVYGSLVKDMLHWNNEHYILISNWPLNYVEVSGIVVGITELKSGKEFKLWLDDSSGSYIECRVPKSVYEKSDLDADCDLNYGRFLQLKGRVVSWIIDIDRRWRVDVFIISPSVVGSEAFPQLYQWWQRALKFRQRKLASPWDFSPPGRSPGCAFDGGHDYDEITNQLPRSDDSVILTRVKQQRHSQDDRLSASQPSLSKGSSQISSQTADKNGDVVATSITTLPKALTAICEVIASNKFERMTLGTLFSHPSVVSVVKQYTNHLRRDQHLNQLRELTYKSMFRQLCRNLIDSGVLIREEEASRNRTWVNPDRLRLIYTVMLSQLRKGSLSVTDTMKLFHDSDVTISGPLFNGLVKAVIHRYNLGHFRLREDKWQRKISN</sequence>
<comment type="caution">
    <text evidence="6">The sequence shown here is derived from an EMBL/GenBank/DDBJ whole genome shotgun (WGS) entry which is preliminary data.</text>
</comment>
<evidence type="ECO:0000313" key="6">
    <source>
        <dbReference type="EMBL" id="KAA8898335.1"/>
    </source>
</evidence>
<evidence type="ECO:0000259" key="5">
    <source>
        <dbReference type="Pfam" id="PF10451"/>
    </source>
</evidence>
<feature type="region of interest" description="Disordered" evidence="4">
    <location>
        <begin position="232"/>
        <end position="261"/>
    </location>
</feature>